<organism evidence="2 3">
    <name type="scientific">Prochlorococcus marinus (strain MIT 9211)</name>
    <dbReference type="NCBI Taxonomy" id="93059"/>
    <lineage>
        <taxon>Bacteria</taxon>
        <taxon>Bacillati</taxon>
        <taxon>Cyanobacteriota</taxon>
        <taxon>Cyanophyceae</taxon>
        <taxon>Synechococcales</taxon>
        <taxon>Prochlorococcaceae</taxon>
        <taxon>Prochlorococcus</taxon>
    </lineage>
</organism>
<sequence length="104" mass="12490">MGILNMRVWIFKRGINPELNSNYAYFEDFRLERTNHFSNKICFPSQESWPSWPDRIRNWLTRAGIFSLIIVALSVIFMGFFTALYLLPIWGSFLFVYWLVQNKK</sequence>
<dbReference type="EMBL" id="CP000878">
    <property type="protein sequence ID" value="ABX09475.1"/>
    <property type="molecule type" value="Genomic_DNA"/>
</dbReference>
<accession>A9BCB3</accession>
<evidence type="ECO:0000313" key="2">
    <source>
        <dbReference type="EMBL" id="ABX09475.1"/>
    </source>
</evidence>
<proteinExistence type="predicted"/>
<gene>
    <name evidence="2" type="ordered locus">P9211_15441</name>
</gene>
<dbReference type="HOGENOM" id="CLU_2247651_0_0_3"/>
<reference evidence="2 3" key="1">
    <citation type="journal article" date="2007" name="PLoS Genet.">
        <title>Patterns and implications of gene gain and loss in the evolution of Prochlorococcus.</title>
        <authorList>
            <person name="Kettler G.C."/>
            <person name="Martiny A.C."/>
            <person name="Huang K."/>
            <person name="Zucker J."/>
            <person name="Coleman M.L."/>
            <person name="Rodrigue S."/>
            <person name="Chen F."/>
            <person name="Lapidus A."/>
            <person name="Ferriera S."/>
            <person name="Johnson J."/>
            <person name="Steglich C."/>
            <person name="Church G.M."/>
            <person name="Richardson P."/>
            <person name="Chisholm S.W."/>
        </authorList>
    </citation>
    <scope>NUCLEOTIDE SEQUENCE [LARGE SCALE GENOMIC DNA]</scope>
    <source>
        <strain evidence="3">MIT 9211</strain>
    </source>
</reference>
<keyword evidence="1" id="KW-0812">Transmembrane</keyword>
<keyword evidence="3" id="KW-1185">Reference proteome</keyword>
<dbReference type="KEGG" id="pmj:P9211_15441"/>
<protein>
    <submittedName>
        <fullName evidence="2">Uncharacterized protein</fullName>
    </submittedName>
</protein>
<name>A9BCB3_PROM4</name>
<dbReference type="Proteomes" id="UP000000788">
    <property type="component" value="Chromosome"/>
</dbReference>
<feature type="transmembrane region" description="Helical" evidence="1">
    <location>
        <begin position="59"/>
        <end position="77"/>
    </location>
</feature>
<evidence type="ECO:0000313" key="3">
    <source>
        <dbReference type="Proteomes" id="UP000000788"/>
    </source>
</evidence>
<keyword evidence="1" id="KW-0472">Membrane</keyword>
<evidence type="ECO:0000256" key="1">
    <source>
        <dbReference type="SAM" id="Phobius"/>
    </source>
</evidence>
<dbReference type="AlphaFoldDB" id="A9BCB3"/>
<keyword evidence="1" id="KW-1133">Transmembrane helix</keyword>